<dbReference type="RefSeq" id="WP_286658098.1">
    <property type="nucleotide sequence ID" value="NZ_JASZYV010000001.1"/>
</dbReference>
<name>A0ABT7N4V6_9BURK</name>
<feature type="region of interest" description="Disordered" evidence="1">
    <location>
        <begin position="25"/>
        <end position="49"/>
    </location>
</feature>
<dbReference type="Proteomes" id="UP001174908">
    <property type="component" value="Unassembled WGS sequence"/>
</dbReference>
<reference evidence="2" key="1">
    <citation type="submission" date="2023-06" db="EMBL/GenBank/DDBJ databases">
        <authorList>
            <person name="Jiang Y."/>
            <person name="Liu Q."/>
        </authorList>
    </citation>
    <scope>NUCLEOTIDE SEQUENCE</scope>
    <source>
        <strain evidence="2">CGMCC 1.12089</strain>
    </source>
</reference>
<protein>
    <submittedName>
        <fullName evidence="2">Flagellar protein FlaG</fullName>
    </submittedName>
</protein>
<gene>
    <name evidence="2" type="ORF">QTH91_00605</name>
</gene>
<dbReference type="Gene3D" id="3.30.160.170">
    <property type="entry name" value="FlaG-like"/>
    <property type="match status" value="1"/>
</dbReference>
<accession>A0ABT7N4V6</accession>
<evidence type="ECO:0000256" key="1">
    <source>
        <dbReference type="SAM" id="MobiDB-lite"/>
    </source>
</evidence>
<dbReference type="SUPFAM" id="SSF160214">
    <property type="entry name" value="FlaG-like"/>
    <property type="match status" value="1"/>
</dbReference>
<comment type="caution">
    <text evidence="2">The sequence shown here is derived from an EMBL/GenBank/DDBJ whole genome shotgun (WGS) entry which is preliminary data.</text>
</comment>
<keyword evidence="2" id="KW-0966">Cell projection</keyword>
<evidence type="ECO:0000313" key="3">
    <source>
        <dbReference type="Proteomes" id="UP001174908"/>
    </source>
</evidence>
<dbReference type="InterPro" id="IPR035924">
    <property type="entry name" value="FlaG-like_sf"/>
</dbReference>
<dbReference type="PANTHER" id="PTHR37166">
    <property type="entry name" value="PROTEIN FLAG"/>
    <property type="match status" value="1"/>
</dbReference>
<sequence>MSIPAATNAGGDARVVHLPSARADEVNAQAAHAPGQAEARRASDAAKAAAPSALEEAVRNLNASLAERSVGVRFELDADADRMVVKVVDRNSGELIRQIPTEEVLRLAKVLGQSAGVLVSESA</sequence>
<dbReference type="PANTHER" id="PTHR37166:SF1">
    <property type="entry name" value="PROTEIN FLAG"/>
    <property type="match status" value="1"/>
</dbReference>
<dbReference type="EMBL" id="JASZYV010000001">
    <property type="protein sequence ID" value="MDM0042969.1"/>
    <property type="molecule type" value="Genomic_DNA"/>
</dbReference>
<proteinExistence type="predicted"/>
<feature type="compositionally biased region" description="Low complexity" evidence="1">
    <location>
        <begin position="28"/>
        <end position="37"/>
    </location>
</feature>
<keyword evidence="2" id="KW-0282">Flagellum</keyword>
<keyword evidence="2" id="KW-0969">Cilium</keyword>
<keyword evidence="3" id="KW-1185">Reference proteome</keyword>
<dbReference type="InterPro" id="IPR005186">
    <property type="entry name" value="FlaG"/>
</dbReference>
<organism evidence="2 3">
    <name type="scientific">Variovorax dokdonensis</name>
    <dbReference type="NCBI Taxonomy" id="344883"/>
    <lineage>
        <taxon>Bacteria</taxon>
        <taxon>Pseudomonadati</taxon>
        <taxon>Pseudomonadota</taxon>
        <taxon>Betaproteobacteria</taxon>
        <taxon>Burkholderiales</taxon>
        <taxon>Comamonadaceae</taxon>
        <taxon>Variovorax</taxon>
    </lineage>
</organism>
<evidence type="ECO:0000313" key="2">
    <source>
        <dbReference type="EMBL" id="MDM0042969.1"/>
    </source>
</evidence>
<dbReference type="Pfam" id="PF03646">
    <property type="entry name" value="FlaG"/>
    <property type="match status" value="1"/>
</dbReference>